<dbReference type="RefSeq" id="WP_200104925.1">
    <property type="nucleotide sequence ID" value="NZ_JAEHFV010000001.1"/>
</dbReference>
<keyword evidence="2" id="KW-1185">Reference proteome</keyword>
<name>A0A934UIX4_9FLAO</name>
<accession>A0A934UIX4</accession>
<sequence length="173" mass="19581">MFLKTVKFFFIKKSLKKSLQDTVMSRFVGQFSTVGLLIEKINLGKVDVILDVLLANGFDANNISVLVFDKRKNDKQSSTFACFGCEEVNYKGAFKEGICTEFIHSNFDLLINYYQDSNPLLLAITNQSKASFKAGLPINGYLLNDLIIQTSLDNEKAFANELIKYIKILKNRI</sequence>
<evidence type="ECO:0000313" key="1">
    <source>
        <dbReference type="EMBL" id="MBK0369014.1"/>
    </source>
</evidence>
<dbReference type="InterPro" id="IPR054207">
    <property type="entry name" value="DUF6913"/>
</dbReference>
<reference evidence="1" key="1">
    <citation type="submission" date="2020-12" db="EMBL/GenBank/DDBJ databases">
        <title>Bacterial novel species Flavobacterium sp. SE-1-e isolated from soil.</title>
        <authorList>
            <person name="Jung H.-Y."/>
        </authorList>
    </citation>
    <scope>NUCLEOTIDE SEQUENCE</scope>
    <source>
        <strain evidence="1">SE-1-e</strain>
    </source>
</reference>
<organism evidence="1 2">
    <name type="scientific">Flavobacterium agrisoli</name>
    <dbReference type="NCBI Taxonomy" id="2793066"/>
    <lineage>
        <taxon>Bacteria</taxon>
        <taxon>Pseudomonadati</taxon>
        <taxon>Bacteroidota</taxon>
        <taxon>Flavobacteriia</taxon>
        <taxon>Flavobacteriales</taxon>
        <taxon>Flavobacteriaceae</taxon>
        <taxon>Flavobacterium</taxon>
    </lineage>
</organism>
<comment type="caution">
    <text evidence="1">The sequence shown here is derived from an EMBL/GenBank/DDBJ whole genome shotgun (WGS) entry which is preliminary data.</text>
</comment>
<dbReference type="Proteomes" id="UP000609172">
    <property type="component" value="Unassembled WGS sequence"/>
</dbReference>
<dbReference type="Pfam" id="PF21857">
    <property type="entry name" value="DUF6913"/>
    <property type="match status" value="1"/>
</dbReference>
<evidence type="ECO:0000313" key="2">
    <source>
        <dbReference type="Proteomes" id="UP000609172"/>
    </source>
</evidence>
<dbReference type="AlphaFoldDB" id="A0A934UIX4"/>
<protein>
    <submittedName>
        <fullName evidence="1">Uncharacterized protein</fullName>
    </submittedName>
</protein>
<proteinExistence type="predicted"/>
<dbReference type="EMBL" id="JAEHFV010000001">
    <property type="protein sequence ID" value="MBK0369014.1"/>
    <property type="molecule type" value="Genomic_DNA"/>
</dbReference>
<gene>
    <name evidence="1" type="ORF">I5M07_04115</name>
</gene>